<feature type="transmembrane region" description="Helical" evidence="1">
    <location>
        <begin position="12"/>
        <end position="31"/>
    </location>
</feature>
<name>I4A7M1_DESDJ</name>
<dbReference type="OrthoDB" id="1681359at2"/>
<keyword evidence="3" id="KW-1185">Reference proteome</keyword>
<dbReference type="AlphaFoldDB" id="I4A7M1"/>
<gene>
    <name evidence="2" type="ordered locus">Desde_1548</name>
</gene>
<dbReference type="GO" id="GO:0016020">
    <property type="term" value="C:membrane"/>
    <property type="evidence" value="ECO:0007669"/>
    <property type="project" value="InterPro"/>
</dbReference>
<reference evidence="3" key="1">
    <citation type="submission" date="2012-06" db="EMBL/GenBank/DDBJ databases">
        <title>Complete sequence of Desulfitobacterium dehalogenans ATCC 51507.</title>
        <authorList>
            <person name="Lucas S."/>
            <person name="Han J."/>
            <person name="Lapidus A."/>
            <person name="Cheng J.-F."/>
            <person name="Goodwin L."/>
            <person name="Pitluck S."/>
            <person name="Peters L."/>
            <person name="Ovchinnikova G."/>
            <person name="Teshima H."/>
            <person name="Detter J.C."/>
            <person name="Han C."/>
            <person name="Tapia R."/>
            <person name="Land M."/>
            <person name="Hauser L."/>
            <person name="Kyrpides N."/>
            <person name="Ivanova N."/>
            <person name="Pagani I."/>
            <person name="Kruse T."/>
            <person name="de Vos W.M."/>
            <person name="Smidt H."/>
            <person name="Woyke T."/>
        </authorList>
    </citation>
    <scope>NUCLEOTIDE SEQUENCE [LARGE SCALE GENOMIC DNA]</scope>
    <source>
        <strain evidence="3">ATCC 51507 / DSM 9161 / JW/IU-DC1</strain>
    </source>
</reference>
<dbReference type="EMBL" id="CP003348">
    <property type="protein sequence ID" value="AFL99955.1"/>
    <property type="molecule type" value="Genomic_DNA"/>
</dbReference>
<dbReference type="eggNOG" id="COG3302">
    <property type="taxonomic scope" value="Bacteria"/>
</dbReference>
<sequence length="282" mass="30697">MPVQFPLVFSTLCQRLALGTYMMSLIAVYFLGVEFNLSAIALAALVVFCAGLLASLVHLGRPNRIMNSFANPQSHLTQEGILSPFVALFLFLQALDGWLIALNSALLVLVQVLAFLFSIAFIYSTGLVYQLFARPAWKSKMVGVNFFLSSLAIGSIGAYAWGALSGLDNVTSLLYLSAVTQILIILGQLYYSAYVRRLGYGVAINVLSGEFKMPYLGWVITGVVLPLALIAYAALSGGSGSIALALLLSALLGLVFWRMFFFLAGKHIKFFPQYESDLKTIF</sequence>
<accession>I4A7M1</accession>
<dbReference type="STRING" id="756499.Desde_1548"/>
<keyword evidence="1" id="KW-1133">Transmembrane helix</keyword>
<evidence type="ECO:0000313" key="3">
    <source>
        <dbReference type="Proteomes" id="UP000006053"/>
    </source>
</evidence>
<feature type="transmembrane region" description="Helical" evidence="1">
    <location>
        <begin position="241"/>
        <end position="264"/>
    </location>
</feature>
<dbReference type="HOGENOM" id="CLU_993015_0_0_9"/>
<organism evidence="2 3">
    <name type="scientific">Desulfitobacterium dehalogenans (strain ATCC 51507 / DSM 9161 / JW/IU-DC1)</name>
    <dbReference type="NCBI Taxonomy" id="756499"/>
    <lineage>
        <taxon>Bacteria</taxon>
        <taxon>Bacillati</taxon>
        <taxon>Bacillota</taxon>
        <taxon>Clostridia</taxon>
        <taxon>Eubacteriales</taxon>
        <taxon>Desulfitobacteriaceae</taxon>
        <taxon>Desulfitobacterium</taxon>
    </lineage>
</organism>
<proteinExistence type="predicted"/>
<feature type="transmembrane region" description="Helical" evidence="1">
    <location>
        <begin position="141"/>
        <end position="161"/>
    </location>
</feature>
<dbReference type="RefSeq" id="WP_014793445.1">
    <property type="nucleotide sequence ID" value="NC_018017.1"/>
</dbReference>
<keyword evidence="1" id="KW-0472">Membrane</keyword>
<dbReference type="GO" id="GO:0019645">
    <property type="term" value="P:anaerobic electron transport chain"/>
    <property type="evidence" value="ECO:0007669"/>
    <property type="project" value="InterPro"/>
</dbReference>
<protein>
    <submittedName>
        <fullName evidence="2">DMSO reductase anchor subunit</fullName>
    </submittedName>
</protein>
<keyword evidence="1" id="KW-0812">Transmembrane</keyword>
<dbReference type="Proteomes" id="UP000006053">
    <property type="component" value="Chromosome"/>
</dbReference>
<dbReference type="KEGG" id="ddh:Desde_1548"/>
<feature type="transmembrane region" description="Helical" evidence="1">
    <location>
        <begin position="80"/>
        <end position="100"/>
    </location>
</feature>
<feature type="transmembrane region" description="Helical" evidence="1">
    <location>
        <begin position="215"/>
        <end position="235"/>
    </location>
</feature>
<feature type="transmembrane region" description="Helical" evidence="1">
    <location>
        <begin position="37"/>
        <end position="59"/>
    </location>
</feature>
<feature type="transmembrane region" description="Helical" evidence="1">
    <location>
        <begin position="173"/>
        <end position="194"/>
    </location>
</feature>
<dbReference type="Pfam" id="PF04976">
    <property type="entry name" value="DmsC"/>
    <property type="match status" value="1"/>
</dbReference>
<dbReference type="InterPro" id="IPR007059">
    <property type="entry name" value="DmsC"/>
</dbReference>
<evidence type="ECO:0000256" key="1">
    <source>
        <dbReference type="SAM" id="Phobius"/>
    </source>
</evidence>
<reference evidence="2 3" key="2">
    <citation type="journal article" date="2015" name="J. Bacteriol.">
        <title>Genomic, proteomic, and biochemical analysis of the organohalide respiratory pathway in Desulfitobacterium dehalogenans.</title>
        <authorList>
            <person name="Kruse T."/>
            <person name="van de Pas B.A."/>
            <person name="Atteia A."/>
            <person name="Krab K."/>
            <person name="Hagen W.R."/>
            <person name="Goodwin L."/>
            <person name="Chain P."/>
            <person name="Boeren S."/>
            <person name="Maphosa F."/>
            <person name="Schraa G."/>
            <person name="de Vos W.M."/>
            <person name="van der Oost J."/>
            <person name="Smidt H."/>
            <person name="Stams A.J."/>
        </authorList>
    </citation>
    <scope>NUCLEOTIDE SEQUENCE [LARGE SCALE GENOMIC DNA]</scope>
    <source>
        <strain evidence="3">ATCC 51507 / DSM 9161 / JW/IU-DC1</strain>
    </source>
</reference>
<feature type="transmembrane region" description="Helical" evidence="1">
    <location>
        <begin position="106"/>
        <end position="129"/>
    </location>
</feature>
<evidence type="ECO:0000313" key="2">
    <source>
        <dbReference type="EMBL" id="AFL99955.1"/>
    </source>
</evidence>